<feature type="transmembrane region" description="Helical" evidence="5">
    <location>
        <begin position="47"/>
        <end position="69"/>
    </location>
</feature>
<evidence type="ECO:0000256" key="2">
    <source>
        <dbReference type="ARBA" id="ARBA00022692"/>
    </source>
</evidence>
<accession>A0A7J6MCC7</accession>
<evidence type="ECO:0000256" key="1">
    <source>
        <dbReference type="ARBA" id="ARBA00004141"/>
    </source>
</evidence>
<dbReference type="EMBL" id="JAAPAO010000174">
    <property type="protein sequence ID" value="KAF4669242.1"/>
    <property type="molecule type" value="Genomic_DNA"/>
</dbReference>
<dbReference type="PANTHER" id="PTHR11040">
    <property type="entry name" value="ZINC/IRON TRANSPORTER"/>
    <property type="match status" value="1"/>
</dbReference>
<proteinExistence type="predicted"/>
<evidence type="ECO:0000313" key="6">
    <source>
        <dbReference type="EMBL" id="KAF4669242.1"/>
    </source>
</evidence>
<keyword evidence="7" id="KW-1185">Reference proteome</keyword>
<feature type="transmembrane region" description="Helical" evidence="5">
    <location>
        <begin position="178"/>
        <end position="196"/>
    </location>
</feature>
<dbReference type="OrthoDB" id="262547at2759"/>
<gene>
    <name evidence="6" type="ORF">FOL47_002631</name>
</gene>
<keyword evidence="4 5" id="KW-0472">Membrane</keyword>
<evidence type="ECO:0000313" key="7">
    <source>
        <dbReference type="Proteomes" id="UP000591131"/>
    </source>
</evidence>
<feature type="transmembrane region" description="Helical" evidence="5">
    <location>
        <begin position="16"/>
        <end position="40"/>
    </location>
</feature>
<feature type="transmembrane region" description="Helical" evidence="5">
    <location>
        <begin position="116"/>
        <end position="137"/>
    </location>
</feature>
<name>A0A7J6MCC7_PERCH</name>
<feature type="transmembrane region" description="Helical" evidence="5">
    <location>
        <begin position="241"/>
        <end position="263"/>
    </location>
</feature>
<reference evidence="6 7" key="1">
    <citation type="submission" date="2020-04" db="EMBL/GenBank/DDBJ databases">
        <title>Perkinsus chesapeaki whole genome sequence.</title>
        <authorList>
            <person name="Bogema D.R."/>
        </authorList>
    </citation>
    <scope>NUCLEOTIDE SEQUENCE [LARGE SCALE GENOMIC DNA]</scope>
    <source>
        <strain evidence="6">ATCC PRA-425</strain>
    </source>
</reference>
<keyword evidence="2 5" id="KW-0812">Transmembrane</keyword>
<dbReference type="PANTHER" id="PTHR11040:SF70">
    <property type="entry name" value="OS05G0316100 PROTEIN"/>
    <property type="match status" value="1"/>
</dbReference>
<sequence>MISPPSTDHPLSSFDFLLYCFLTAGTTLIGSCSVGLIGALSDKLSGVCVAIAAGMMSGCSFVLMCEAFHTTTSLIAIGIGLCCGVSLMLAVDKFFTANPLQQLGTLKGARASRAAVVLLGMMVHSLGEGLCLGLSSASDKSHLGGLVFSSIALHNIPEGAALCLAFVAKGMTPLEGALFAFIANLPQPVSALPAFLLSTRVLSVSPTLVATGLAAAAGCMGYAVVVDIAPEAHRMLGNDPMRTTALTGVCSAAVIAMDFYAHFGSA</sequence>
<feature type="transmembrane region" description="Helical" evidence="5">
    <location>
        <begin position="75"/>
        <end position="95"/>
    </location>
</feature>
<comment type="caution">
    <text evidence="6">The sequence shown here is derived from an EMBL/GenBank/DDBJ whole genome shotgun (WGS) entry which is preliminary data.</text>
</comment>
<feature type="transmembrane region" description="Helical" evidence="5">
    <location>
        <begin position="208"/>
        <end position="229"/>
    </location>
</feature>
<evidence type="ECO:0008006" key="8">
    <source>
        <dbReference type="Google" id="ProtNLM"/>
    </source>
</evidence>
<dbReference type="Pfam" id="PF02535">
    <property type="entry name" value="Zip"/>
    <property type="match status" value="1"/>
</dbReference>
<organism evidence="6 7">
    <name type="scientific">Perkinsus chesapeaki</name>
    <name type="common">Clam parasite</name>
    <name type="synonym">Perkinsus andrewsi</name>
    <dbReference type="NCBI Taxonomy" id="330153"/>
    <lineage>
        <taxon>Eukaryota</taxon>
        <taxon>Sar</taxon>
        <taxon>Alveolata</taxon>
        <taxon>Perkinsozoa</taxon>
        <taxon>Perkinsea</taxon>
        <taxon>Perkinsida</taxon>
        <taxon>Perkinsidae</taxon>
        <taxon>Perkinsus</taxon>
    </lineage>
</organism>
<dbReference type="InterPro" id="IPR003689">
    <property type="entry name" value="ZIP"/>
</dbReference>
<dbReference type="GO" id="GO:0016020">
    <property type="term" value="C:membrane"/>
    <property type="evidence" value="ECO:0007669"/>
    <property type="project" value="UniProtKB-SubCell"/>
</dbReference>
<comment type="subcellular location">
    <subcellularLocation>
        <location evidence="1">Membrane</location>
        <topology evidence="1">Multi-pass membrane protein</topology>
    </subcellularLocation>
</comment>
<dbReference type="Proteomes" id="UP000591131">
    <property type="component" value="Unassembled WGS sequence"/>
</dbReference>
<evidence type="ECO:0000256" key="4">
    <source>
        <dbReference type="ARBA" id="ARBA00023136"/>
    </source>
</evidence>
<keyword evidence="3 5" id="KW-1133">Transmembrane helix</keyword>
<evidence type="ECO:0000256" key="5">
    <source>
        <dbReference type="SAM" id="Phobius"/>
    </source>
</evidence>
<protein>
    <recommendedName>
        <fullName evidence="8">Zinc transporter</fullName>
    </recommendedName>
</protein>
<dbReference type="GO" id="GO:0005385">
    <property type="term" value="F:zinc ion transmembrane transporter activity"/>
    <property type="evidence" value="ECO:0007669"/>
    <property type="project" value="TreeGrafter"/>
</dbReference>
<evidence type="ECO:0000256" key="3">
    <source>
        <dbReference type="ARBA" id="ARBA00022989"/>
    </source>
</evidence>
<dbReference type="AlphaFoldDB" id="A0A7J6MCC7"/>